<dbReference type="InterPro" id="IPR025091">
    <property type="entry name" value="DUF4019"/>
</dbReference>
<dbReference type="AlphaFoldDB" id="A0A101JTL9"/>
<proteinExistence type="predicted"/>
<dbReference type="RefSeq" id="WP_059138230.1">
    <property type="nucleotide sequence ID" value="NZ_LMBR01000012.1"/>
</dbReference>
<keyword evidence="1" id="KW-0732">Signal</keyword>
<reference evidence="2 3" key="1">
    <citation type="submission" date="2015-10" db="EMBL/GenBank/DDBJ databases">
        <title>Draft Genome Sequence of Chlorobium limicola strain Frasassi Growing under Artificial Lighting in the Frasassi Cave System.</title>
        <authorList>
            <person name="Mansor M."/>
            <person name="Macalady J."/>
        </authorList>
    </citation>
    <scope>NUCLEOTIDE SEQUENCE [LARGE SCALE GENOMIC DNA]</scope>
    <source>
        <strain evidence="2 3">Frasassi</strain>
    </source>
</reference>
<evidence type="ECO:0000256" key="1">
    <source>
        <dbReference type="SAM" id="SignalP"/>
    </source>
</evidence>
<feature type="signal peptide" evidence="1">
    <location>
        <begin position="1"/>
        <end position="23"/>
    </location>
</feature>
<evidence type="ECO:0000313" key="2">
    <source>
        <dbReference type="EMBL" id="KUL32840.1"/>
    </source>
</evidence>
<keyword evidence="3" id="KW-1185">Reference proteome</keyword>
<dbReference type="Pfam" id="PF13211">
    <property type="entry name" value="DUF4019"/>
    <property type="match status" value="1"/>
</dbReference>
<protein>
    <recommendedName>
        <fullName evidence="4">DUF4019 domain-containing protein</fullName>
    </recommendedName>
</protein>
<dbReference type="OrthoDB" id="21915at2"/>
<evidence type="ECO:0000313" key="3">
    <source>
        <dbReference type="Proteomes" id="UP000053937"/>
    </source>
</evidence>
<feature type="chain" id="PRO_5007098154" description="DUF4019 domain-containing protein" evidence="1">
    <location>
        <begin position="24"/>
        <end position="140"/>
    </location>
</feature>
<evidence type="ECO:0008006" key="4">
    <source>
        <dbReference type="Google" id="ProtNLM"/>
    </source>
</evidence>
<gene>
    <name evidence="2" type="ORF">ASB62_01030</name>
</gene>
<accession>A0A101JTL9</accession>
<dbReference type="EMBL" id="LMBR01000012">
    <property type="protein sequence ID" value="KUL32840.1"/>
    <property type="molecule type" value="Genomic_DNA"/>
</dbReference>
<organism evidence="2 3">
    <name type="scientific">Chlorobium limicola</name>
    <dbReference type="NCBI Taxonomy" id="1092"/>
    <lineage>
        <taxon>Bacteria</taxon>
        <taxon>Pseudomonadati</taxon>
        <taxon>Chlorobiota</taxon>
        <taxon>Chlorobiia</taxon>
        <taxon>Chlorobiales</taxon>
        <taxon>Chlorobiaceae</taxon>
        <taxon>Chlorobium/Pelodictyon group</taxon>
        <taxon>Chlorobium</taxon>
    </lineage>
</organism>
<name>A0A101JTL9_CHLLI</name>
<dbReference type="Proteomes" id="UP000053937">
    <property type="component" value="Unassembled WGS sequence"/>
</dbReference>
<comment type="caution">
    <text evidence="2">The sequence shown here is derived from an EMBL/GenBank/DDBJ whole genome shotgun (WGS) entry which is preliminary data.</text>
</comment>
<sequence>MRTLSIALMTMVLLTAGFTAVRGATGAEKMAVSAGMDWLSLMDSGRYAESWRDASVLFRGAVTEEQWRTSLDGVRKPLGKLVRREMAMAQESTALPGAPDGRYVVMTMQSAFEHKQFATETVTFMLDHDGVWRAAGYYIR</sequence>